<dbReference type="EMBL" id="CAWUPB010000851">
    <property type="protein sequence ID" value="CAK7326474.1"/>
    <property type="molecule type" value="Genomic_DNA"/>
</dbReference>
<organism evidence="1 2">
    <name type="scientific">Dovyalis caffra</name>
    <dbReference type="NCBI Taxonomy" id="77055"/>
    <lineage>
        <taxon>Eukaryota</taxon>
        <taxon>Viridiplantae</taxon>
        <taxon>Streptophyta</taxon>
        <taxon>Embryophyta</taxon>
        <taxon>Tracheophyta</taxon>
        <taxon>Spermatophyta</taxon>
        <taxon>Magnoliopsida</taxon>
        <taxon>eudicotyledons</taxon>
        <taxon>Gunneridae</taxon>
        <taxon>Pentapetalae</taxon>
        <taxon>rosids</taxon>
        <taxon>fabids</taxon>
        <taxon>Malpighiales</taxon>
        <taxon>Salicaceae</taxon>
        <taxon>Flacourtieae</taxon>
        <taxon>Dovyalis</taxon>
    </lineage>
</organism>
<reference evidence="1 2" key="1">
    <citation type="submission" date="2024-01" db="EMBL/GenBank/DDBJ databases">
        <authorList>
            <person name="Waweru B."/>
        </authorList>
    </citation>
    <scope>NUCLEOTIDE SEQUENCE [LARGE SCALE GENOMIC DNA]</scope>
</reference>
<proteinExistence type="predicted"/>
<sequence>MDDHHKYFRALLLLASVRHRNTKDRILFASPTCFNSSFVESILSEGFPIIVLNSAIIQVMDSPS</sequence>
<evidence type="ECO:0000313" key="1">
    <source>
        <dbReference type="EMBL" id="CAK7326474.1"/>
    </source>
</evidence>
<evidence type="ECO:0000313" key="2">
    <source>
        <dbReference type="Proteomes" id="UP001314170"/>
    </source>
</evidence>
<name>A0AAV1R0U5_9ROSI</name>
<accession>A0AAV1R0U5</accession>
<comment type="caution">
    <text evidence="1">The sequence shown here is derived from an EMBL/GenBank/DDBJ whole genome shotgun (WGS) entry which is preliminary data.</text>
</comment>
<keyword evidence="2" id="KW-1185">Reference proteome</keyword>
<dbReference type="Proteomes" id="UP001314170">
    <property type="component" value="Unassembled WGS sequence"/>
</dbReference>
<gene>
    <name evidence="1" type="ORF">DCAF_LOCUS4175</name>
</gene>
<protein>
    <submittedName>
        <fullName evidence="1">Uncharacterized protein</fullName>
    </submittedName>
</protein>
<dbReference type="AlphaFoldDB" id="A0AAV1R0U5"/>